<keyword evidence="2" id="KW-1185">Reference proteome</keyword>
<gene>
    <name evidence="1" type="ordered locus">RB1704</name>
</gene>
<dbReference type="EnsemblBacteria" id="CAD72225">
    <property type="protein sequence ID" value="CAD72225"/>
    <property type="gene ID" value="RB1704"/>
</dbReference>
<organism evidence="1 2">
    <name type="scientific">Rhodopirellula baltica (strain DSM 10527 / NCIMB 13988 / SH1)</name>
    <dbReference type="NCBI Taxonomy" id="243090"/>
    <lineage>
        <taxon>Bacteria</taxon>
        <taxon>Pseudomonadati</taxon>
        <taxon>Planctomycetota</taxon>
        <taxon>Planctomycetia</taxon>
        <taxon>Pirellulales</taxon>
        <taxon>Pirellulaceae</taxon>
        <taxon>Rhodopirellula</taxon>
    </lineage>
</organism>
<dbReference type="STRING" id="243090.RB1704"/>
<evidence type="ECO:0000313" key="2">
    <source>
        <dbReference type="Proteomes" id="UP000001025"/>
    </source>
</evidence>
<accession>Q7UWY7</accession>
<dbReference type="Proteomes" id="UP000001025">
    <property type="component" value="Chromosome"/>
</dbReference>
<evidence type="ECO:0000313" key="1">
    <source>
        <dbReference type="EMBL" id="CAD72225.1"/>
    </source>
</evidence>
<dbReference type="EMBL" id="BX294135">
    <property type="protein sequence ID" value="CAD72225.1"/>
    <property type="molecule type" value="Genomic_DNA"/>
</dbReference>
<dbReference type="KEGG" id="rba:RB1704"/>
<dbReference type="HOGENOM" id="CLU_2864844_0_0_0"/>
<dbReference type="InParanoid" id="Q7UWY7"/>
<reference evidence="1 2" key="1">
    <citation type="journal article" date="2003" name="Proc. Natl. Acad. Sci. U.S.A.">
        <title>Complete genome sequence of the marine planctomycete Pirellula sp. strain 1.</title>
        <authorList>
            <person name="Gloeckner F.O."/>
            <person name="Kube M."/>
            <person name="Bauer M."/>
            <person name="Teeling H."/>
            <person name="Lombardot T."/>
            <person name="Ludwig W."/>
            <person name="Gade D."/>
            <person name="Beck A."/>
            <person name="Borzym K."/>
            <person name="Heitmann K."/>
            <person name="Rabus R."/>
            <person name="Schlesner H."/>
            <person name="Amann R."/>
            <person name="Reinhardt R."/>
        </authorList>
    </citation>
    <scope>NUCLEOTIDE SEQUENCE [LARGE SCALE GENOMIC DNA]</scope>
    <source>
        <strain evidence="2">DSM 10527 / NCIMB 13988 / SH1</strain>
    </source>
</reference>
<protein>
    <submittedName>
        <fullName evidence="1">Uncharacterized protein</fullName>
    </submittedName>
</protein>
<sequence length="64" mass="7250">MVTRGKSVGNLFHTKPSPKCHLRKHLYAINLRTPNRVDKNFGPEIGVSALTGKTSRQHPINWML</sequence>
<name>Q7UWY7_RHOBA</name>
<proteinExistence type="predicted"/>
<dbReference type="AlphaFoldDB" id="Q7UWY7"/>